<dbReference type="KEGG" id="smo:SELMODRAFT_10568"/>
<dbReference type="AlphaFoldDB" id="D8RQT4"/>
<dbReference type="GO" id="GO:0003723">
    <property type="term" value="F:RNA binding"/>
    <property type="evidence" value="ECO:0007669"/>
    <property type="project" value="InterPro"/>
</dbReference>
<name>D8RQT4_SELML</name>
<dbReference type="Pfam" id="PF13041">
    <property type="entry name" value="PPR_2"/>
    <property type="match status" value="1"/>
</dbReference>
<dbReference type="PANTHER" id="PTHR47926:SF533">
    <property type="entry name" value="DYW DOMAIN-CONTAINING PROTEIN"/>
    <property type="match status" value="1"/>
</dbReference>
<proteinExistence type="predicted"/>
<dbReference type="NCBIfam" id="TIGR00756">
    <property type="entry name" value="PPR"/>
    <property type="match status" value="4"/>
</dbReference>
<dbReference type="FunFam" id="1.25.40.10:FF:000158">
    <property type="entry name" value="pentatricopeptide repeat-containing protein At2g33680"/>
    <property type="match status" value="1"/>
</dbReference>
<evidence type="ECO:0008006" key="5">
    <source>
        <dbReference type="Google" id="ProtNLM"/>
    </source>
</evidence>
<feature type="repeat" description="PPR" evidence="2">
    <location>
        <begin position="163"/>
        <end position="197"/>
    </location>
</feature>
<keyword evidence="1" id="KW-0677">Repeat</keyword>
<dbReference type="Gramene" id="EFJ25511">
    <property type="protein sequence ID" value="EFJ25511"/>
    <property type="gene ID" value="SELMODRAFT_10568"/>
</dbReference>
<evidence type="ECO:0000256" key="1">
    <source>
        <dbReference type="ARBA" id="ARBA00022737"/>
    </source>
</evidence>
<dbReference type="InterPro" id="IPR011990">
    <property type="entry name" value="TPR-like_helical_dom_sf"/>
</dbReference>
<dbReference type="GO" id="GO:0048731">
    <property type="term" value="P:system development"/>
    <property type="evidence" value="ECO:0007669"/>
    <property type="project" value="UniProtKB-ARBA"/>
</dbReference>
<feature type="repeat" description="PPR" evidence="2">
    <location>
        <begin position="264"/>
        <end position="298"/>
    </location>
</feature>
<reference evidence="3 4" key="1">
    <citation type="journal article" date="2011" name="Science">
        <title>The Selaginella genome identifies genetic changes associated with the evolution of vascular plants.</title>
        <authorList>
            <person name="Banks J.A."/>
            <person name="Nishiyama T."/>
            <person name="Hasebe M."/>
            <person name="Bowman J.L."/>
            <person name="Gribskov M."/>
            <person name="dePamphilis C."/>
            <person name="Albert V.A."/>
            <person name="Aono N."/>
            <person name="Aoyama T."/>
            <person name="Ambrose B.A."/>
            <person name="Ashton N.W."/>
            <person name="Axtell M.J."/>
            <person name="Barker E."/>
            <person name="Barker M.S."/>
            <person name="Bennetzen J.L."/>
            <person name="Bonawitz N.D."/>
            <person name="Chapple C."/>
            <person name="Cheng C."/>
            <person name="Correa L.G."/>
            <person name="Dacre M."/>
            <person name="DeBarry J."/>
            <person name="Dreyer I."/>
            <person name="Elias M."/>
            <person name="Engstrom E.M."/>
            <person name="Estelle M."/>
            <person name="Feng L."/>
            <person name="Finet C."/>
            <person name="Floyd S.K."/>
            <person name="Frommer W.B."/>
            <person name="Fujita T."/>
            <person name="Gramzow L."/>
            <person name="Gutensohn M."/>
            <person name="Harholt J."/>
            <person name="Hattori M."/>
            <person name="Heyl A."/>
            <person name="Hirai T."/>
            <person name="Hiwatashi Y."/>
            <person name="Ishikawa M."/>
            <person name="Iwata M."/>
            <person name="Karol K.G."/>
            <person name="Koehler B."/>
            <person name="Kolukisaoglu U."/>
            <person name="Kubo M."/>
            <person name="Kurata T."/>
            <person name="Lalonde S."/>
            <person name="Li K."/>
            <person name="Li Y."/>
            <person name="Litt A."/>
            <person name="Lyons E."/>
            <person name="Manning G."/>
            <person name="Maruyama T."/>
            <person name="Michael T.P."/>
            <person name="Mikami K."/>
            <person name="Miyazaki S."/>
            <person name="Morinaga S."/>
            <person name="Murata T."/>
            <person name="Mueller-Roeber B."/>
            <person name="Nelson D.R."/>
            <person name="Obara M."/>
            <person name="Oguri Y."/>
            <person name="Olmstead R.G."/>
            <person name="Onodera N."/>
            <person name="Petersen B.L."/>
            <person name="Pils B."/>
            <person name="Prigge M."/>
            <person name="Rensing S.A."/>
            <person name="Riano-Pachon D.M."/>
            <person name="Roberts A.W."/>
            <person name="Sato Y."/>
            <person name="Scheller H.V."/>
            <person name="Schulz B."/>
            <person name="Schulz C."/>
            <person name="Shakirov E.V."/>
            <person name="Shibagaki N."/>
            <person name="Shinohara N."/>
            <person name="Shippen D.E."/>
            <person name="Soerensen I."/>
            <person name="Sotooka R."/>
            <person name="Sugimoto N."/>
            <person name="Sugita M."/>
            <person name="Sumikawa N."/>
            <person name="Tanurdzic M."/>
            <person name="Theissen G."/>
            <person name="Ulvskov P."/>
            <person name="Wakazuki S."/>
            <person name="Weng J.K."/>
            <person name="Willats W.W."/>
            <person name="Wipf D."/>
            <person name="Wolf P.G."/>
            <person name="Yang L."/>
            <person name="Zimmer A.D."/>
            <person name="Zhu Q."/>
            <person name="Mitros T."/>
            <person name="Hellsten U."/>
            <person name="Loque D."/>
            <person name="Otillar R."/>
            <person name="Salamov A."/>
            <person name="Schmutz J."/>
            <person name="Shapiro H."/>
            <person name="Lindquist E."/>
            <person name="Lucas S."/>
            <person name="Rokhsar D."/>
            <person name="Grigoriev I.V."/>
        </authorList>
    </citation>
    <scope>NUCLEOTIDE SEQUENCE [LARGE SCALE GENOMIC DNA]</scope>
</reference>
<dbReference type="InterPro" id="IPR002885">
    <property type="entry name" value="PPR_rpt"/>
</dbReference>
<accession>D8RQT4</accession>
<dbReference type="Gene3D" id="1.25.40.10">
    <property type="entry name" value="Tetratricopeptide repeat domain"/>
    <property type="match status" value="4"/>
</dbReference>
<keyword evidence="4" id="KW-1185">Reference proteome</keyword>
<dbReference type="InParanoid" id="D8RQT4"/>
<evidence type="ECO:0000313" key="4">
    <source>
        <dbReference type="Proteomes" id="UP000001514"/>
    </source>
</evidence>
<gene>
    <name evidence="3" type="ORF">SELMODRAFT_10568</name>
</gene>
<dbReference type="GO" id="GO:0009451">
    <property type="term" value="P:RNA modification"/>
    <property type="evidence" value="ECO:0007669"/>
    <property type="project" value="InterPro"/>
</dbReference>
<feature type="repeat" description="PPR" evidence="2">
    <location>
        <begin position="62"/>
        <end position="96"/>
    </location>
</feature>
<dbReference type="HOGENOM" id="CLU_002706_15_10_1"/>
<dbReference type="InterPro" id="IPR046960">
    <property type="entry name" value="PPR_At4g14850-like_plant"/>
</dbReference>
<dbReference type="eggNOG" id="KOG4197">
    <property type="taxonomic scope" value="Eukaryota"/>
</dbReference>
<evidence type="ECO:0000313" key="3">
    <source>
        <dbReference type="EMBL" id="EFJ25511.1"/>
    </source>
</evidence>
<dbReference type="SUPFAM" id="SSF48452">
    <property type="entry name" value="TPR-like"/>
    <property type="match status" value="1"/>
</dbReference>
<sequence length="624" mass="68537">SSLLWACINSRALAQGKRVHQLAQQKGGETEKALSIQLVQMYLKCGSLADAREVIDRVRIGDVVTWTRLLAAYARNGDCERAIQAYQEMLQAGVTPNKITIVTLLNACVEHSCLPNTAQIRSNVFEMGFLSDAVVATVLVSMHSRFGRMEDACDAFREIQRHDVVSWNAMLWVYAENDFREEAMLLFREMQLEGSLPSKVSFLAVFNAVAAAEDSLEARAMHGLFLRSGIEQDLALGNAIVDMYGKCGCLDGALDVFRSMPERDIISWTAMIAAFVQCGAMLGALDSFRLMQLQGIRPNKVTFLTASLIIVVDSLGSLRALQEGRRIHERIMEEELDRDYVILGNALINMYLRCGDVASAWECFRRMPARDESSWNVMLAACSDDLRLVVTMVGEMQQQGLSPGKITLLALINSCVTAASTLPEARRVHARVVEAGLEREKSIANALVDMYSKCGNLEAASSVFFSSRLFELDDAVAWNALVLGHTQHGSWNEALGLFWAMQQQGVSPTEVSLVGVLASLSHAGMIQEGCRVFGSMEVDYGIGAAAEHRGCVVDLLSKVGWLEEAEEFMRSGCGSREDCVGWLTLLGACNLHGDVERGLRAAFRLLELDSINSAAHVILSNLFA</sequence>
<dbReference type="Proteomes" id="UP000001514">
    <property type="component" value="Unassembled WGS sequence"/>
</dbReference>
<dbReference type="FunFam" id="1.25.40.10:FF:000073">
    <property type="entry name" value="Pentatricopeptide repeat-containing protein chloroplastic"/>
    <property type="match status" value="1"/>
</dbReference>
<dbReference type="PANTHER" id="PTHR47926">
    <property type="entry name" value="PENTATRICOPEPTIDE REPEAT-CONTAINING PROTEIN"/>
    <property type="match status" value="1"/>
</dbReference>
<organism evidence="4">
    <name type="scientific">Selaginella moellendorffii</name>
    <name type="common">Spikemoss</name>
    <dbReference type="NCBI Taxonomy" id="88036"/>
    <lineage>
        <taxon>Eukaryota</taxon>
        <taxon>Viridiplantae</taxon>
        <taxon>Streptophyta</taxon>
        <taxon>Embryophyta</taxon>
        <taxon>Tracheophyta</taxon>
        <taxon>Lycopodiopsida</taxon>
        <taxon>Selaginellales</taxon>
        <taxon>Selaginellaceae</taxon>
        <taxon>Selaginella</taxon>
    </lineage>
</organism>
<dbReference type="EMBL" id="GL377586">
    <property type="protein sequence ID" value="EFJ25511.1"/>
    <property type="molecule type" value="Genomic_DNA"/>
</dbReference>
<feature type="repeat" description="PPR" evidence="2">
    <location>
        <begin position="474"/>
        <end position="508"/>
    </location>
</feature>
<feature type="non-terminal residue" evidence="3">
    <location>
        <position position="1"/>
    </location>
</feature>
<evidence type="ECO:0000256" key="2">
    <source>
        <dbReference type="PROSITE-ProRule" id="PRU00708"/>
    </source>
</evidence>
<dbReference type="PROSITE" id="PS51375">
    <property type="entry name" value="PPR"/>
    <property type="match status" value="4"/>
</dbReference>
<dbReference type="Pfam" id="PF01535">
    <property type="entry name" value="PPR"/>
    <property type="match status" value="7"/>
</dbReference>
<feature type="non-terminal residue" evidence="3">
    <location>
        <position position="624"/>
    </location>
</feature>
<protein>
    <recommendedName>
        <fullName evidence="5">Pentacotripeptide-repeat region of PRORP domain-containing protein</fullName>
    </recommendedName>
</protein>